<organism evidence="1 2">
    <name type="scientific">Ensete ventricosum</name>
    <name type="common">Abyssinian banana</name>
    <name type="synonym">Musa ensete</name>
    <dbReference type="NCBI Taxonomy" id="4639"/>
    <lineage>
        <taxon>Eukaryota</taxon>
        <taxon>Viridiplantae</taxon>
        <taxon>Streptophyta</taxon>
        <taxon>Embryophyta</taxon>
        <taxon>Tracheophyta</taxon>
        <taxon>Spermatophyta</taxon>
        <taxon>Magnoliopsida</taxon>
        <taxon>Liliopsida</taxon>
        <taxon>Zingiberales</taxon>
        <taxon>Musaceae</taxon>
        <taxon>Ensete</taxon>
    </lineage>
</organism>
<reference evidence="1 2" key="1">
    <citation type="submission" date="2022-12" db="EMBL/GenBank/DDBJ databases">
        <title>Chromosome-scale assembly of the Ensete ventricosum genome.</title>
        <authorList>
            <person name="Dussert Y."/>
            <person name="Stocks J."/>
            <person name="Wendawek A."/>
            <person name="Woldeyes F."/>
            <person name="Nichols R.A."/>
            <person name="Borrell J.S."/>
        </authorList>
    </citation>
    <scope>NUCLEOTIDE SEQUENCE [LARGE SCALE GENOMIC DNA]</scope>
    <source>
        <strain evidence="2">cv. Maze</strain>
        <tissue evidence="1">Seeds</tissue>
    </source>
</reference>
<dbReference type="AlphaFoldDB" id="A0AAV8PNH0"/>
<sequence length="123" mass="13629">MSWQRKKQKREGFFPSYDAMVLGMTEKCKRSTGDRATLRRGGGTDRLPLKVKNIFRGIDGGVSAVCKYDHGITFPAQTLTRRPPHSTVPVLLAIVVVGTPSSVISGVESLKIPSFYEVFCRKL</sequence>
<comment type="caution">
    <text evidence="1">The sequence shown here is derived from an EMBL/GenBank/DDBJ whole genome shotgun (WGS) entry which is preliminary data.</text>
</comment>
<gene>
    <name evidence="1" type="ORF">OPV22_031180</name>
</gene>
<evidence type="ECO:0000313" key="2">
    <source>
        <dbReference type="Proteomes" id="UP001222027"/>
    </source>
</evidence>
<dbReference type="EMBL" id="JAQQAF010000009">
    <property type="protein sequence ID" value="KAJ8458254.1"/>
    <property type="molecule type" value="Genomic_DNA"/>
</dbReference>
<name>A0AAV8PNH0_ENSVE</name>
<protein>
    <submittedName>
        <fullName evidence="1">Uncharacterized protein</fullName>
    </submittedName>
</protein>
<dbReference type="Proteomes" id="UP001222027">
    <property type="component" value="Unassembled WGS sequence"/>
</dbReference>
<evidence type="ECO:0000313" key="1">
    <source>
        <dbReference type="EMBL" id="KAJ8458254.1"/>
    </source>
</evidence>
<keyword evidence="2" id="KW-1185">Reference proteome</keyword>
<proteinExistence type="predicted"/>
<accession>A0AAV8PNH0</accession>